<evidence type="ECO:0000256" key="5">
    <source>
        <dbReference type="SAM" id="Phobius"/>
    </source>
</evidence>
<dbReference type="RefSeq" id="WP_090397774.1">
    <property type="nucleotide sequence ID" value="NZ_FNEN01000005.1"/>
</dbReference>
<dbReference type="GO" id="GO:0016020">
    <property type="term" value="C:membrane"/>
    <property type="evidence" value="ECO:0007669"/>
    <property type="project" value="UniProtKB-SubCell"/>
</dbReference>
<protein>
    <submittedName>
        <fullName evidence="6">Thiosulfate dehydrogenase [quinone] large subunit</fullName>
    </submittedName>
</protein>
<organism evidence="6 7">
    <name type="scientific">Natribacillus halophilus</name>
    <dbReference type="NCBI Taxonomy" id="549003"/>
    <lineage>
        <taxon>Bacteria</taxon>
        <taxon>Bacillati</taxon>
        <taxon>Bacillota</taxon>
        <taxon>Bacilli</taxon>
        <taxon>Bacillales</taxon>
        <taxon>Bacillaceae</taxon>
        <taxon>Natribacillus</taxon>
    </lineage>
</organism>
<evidence type="ECO:0000313" key="7">
    <source>
        <dbReference type="Proteomes" id="UP000198853"/>
    </source>
</evidence>
<dbReference type="Proteomes" id="UP000198853">
    <property type="component" value="Unassembled WGS sequence"/>
</dbReference>
<reference evidence="6 7" key="1">
    <citation type="submission" date="2016-10" db="EMBL/GenBank/DDBJ databases">
        <authorList>
            <person name="de Groot N.N."/>
        </authorList>
    </citation>
    <scope>NUCLEOTIDE SEQUENCE [LARGE SCALE GENOMIC DNA]</scope>
    <source>
        <strain evidence="6 7">DSM 21771</strain>
    </source>
</reference>
<dbReference type="EMBL" id="FNEN01000005">
    <property type="protein sequence ID" value="SDI74289.1"/>
    <property type="molecule type" value="Genomic_DNA"/>
</dbReference>
<accession>A0A1G8N210</accession>
<keyword evidence="3 5" id="KW-1133">Transmembrane helix</keyword>
<evidence type="ECO:0000256" key="3">
    <source>
        <dbReference type="ARBA" id="ARBA00022989"/>
    </source>
</evidence>
<dbReference type="OrthoDB" id="26941at2"/>
<evidence type="ECO:0000256" key="2">
    <source>
        <dbReference type="ARBA" id="ARBA00022692"/>
    </source>
</evidence>
<keyword evidence="2 5" id="KW-0812">Transmembrane</keyword>
<dbReference type="PANTHER" id="PTHR39157:SF1">
    <property type="entry name" value="DOXX FAMILY PROTEIN"/>
    <property type="match status" value="1"/>
</dbReference>
<dbReference type="PANTHER" id="PTHR39157">
    <property type="entry name" value="INTEGRAL MEMBRANE PROTEIN-RELATED"/>
    <property type="match status" value="1"/>
</dbReference>
<evidence type="ECO:0000313" key="6">
    <source>
        <dbReference type="EMBL" id="SDI74289.1"/>
    </source>
</evidence>
<feature type="transmembrane region" description="Helical" evidence="5">
    <location>
        <begin position="113"/>
        <end position="136"/>
    </location>
</feature>
<keyword evidence="7" id="KW-1185">Reference proteome</keyword>
<feature type="transmembrane region" description="Helical" evidence="5">
    <location>
        <begin position="12"/>
        <end position="30"/>
    </location>
</feature>
<sequence>MFITFLKESKWAMGIFFIARLFLGWTWLTAGIGKLREGFDAGGFLQNAVANPVIDDGGNAAYPLYTAFLENVVLPNASLFSAFVMWGQILVGLGLIVGLLTTTATFFSGTMNLAFLLAGAVSTNPLMLMIAIFIMIGKGNAGAIGLDRFVPVVMDNVKGRREIRSISHGQKETST</sequence>
<evidence type="ECO:0000256" key="1">
    <source>
        <dbReference type="ARBA" id="ARBA00004141"/>
    </source>
</evidence>
<dbReference type="Pfam" id="PF07681">
    <property type="entry name" value="DoxX"/>
    <property type="match status" value="1"/>
</dbReference>
<name>A0A1G8N210_9BACI</name>
<dbReference type="AlphaFoldDB" id="A0A1G8N210"/>
<evidence type="ECO:0000256" key="4">
    <source>
        <dbReference type="ARBA" id="ARBA00023136"/>
    </source>
</evidence>
<keyword evidence="4 5" id="KW-0472">Membrane</keyword>
<feature type="transmembrane region" description="Helical" evidence="5">
    <location>
        <begin position="79"/>
        <end position="101"/>
    </location>
</feature>
<dbReference type="InterPro" id="IPR032808">
    <property type="entry name" value="DoxX"/>
</dbReference>
<proteinExistence type="predicted"/>
<comment type="subcellular location">
    <subcellularLocation>
        <location evidence="1">Membrane</location>
        <topology evidence="1">Multi-pass membrane protein</topology>
    </subcellularLocation>
</comment>
<gene>
    <name evidence="6" type="ORF">SAMN04488123_105163</name>
</gene>